<organism evidence="2">
    <name type="scientific">Anguilla anguilla</name>
    <name type="common">European freshwater eel</name>
    <name type="synonym">Muraena anguilla</name>
    <dbReference type="NCBI Taxonomy" id="7936"/>
    <lineage>
        <taxon>Eukaryota</taxon>
        <taxon>Metazoa</taxon>
        <taxon>Chordata</taxon>
        <taxon>Craniata</taxon>
        <taxon>Vertebrata</taxon>
        <taxon>Euteleostomi</taxon>
        <taxon>Actinopterygii</taxon>
        <taxon>Neopterygii</taxon>
        <taxon>Teleostei</taxon>
        <taxon>Anguilliformes</taxon>
        <taxon>Anguillidae</taxon>
        <taxon>Anguilla</taxon>
    </lineage>
</organism>
<protein>
    <submittedName>
        <fullName evidence="2">Uncharacterized protein</fullName>
    </submittedName>
</protein>
<accession>A0A0E9R1R9</accession>
<name>A0A0E9R1R9_ANGAN</name>
<evidence type="ECO:0000256" key="1">
    <source>
        <dbReference type="SAM" id="MobiDB-lite"/>
    </source>
</evidence>
<sequence length="26" mass="2857">MAGQEQQDFVAPAPEAEGCGNQLFRY</sequence>
<dbReference type="EMBL" id="GBXM01085513">
    <property type="protein sequence ID" value="JAH23064.1"/>
    <property type="molecule type" value="Transcribed_RNA"/>
</dbReference>
<reference evidence="2" key="2">
    <citation type="journal article" date="2015" name="Fish Shellfish Immunol.">
        <title>Early steps in the European eel (Anguilla anguilla)-Vibrio vulnificus interaction in the gills: Role of the RtxA13 toxin.</title>
        <authorList>
            <person name="Callol A."/>
            <person name="Pajuelo D."/>
            <person name="Ebbesson L."/>
            <person name="Teles M."/>
            <person name="MacKenzie S."/>
            <person name="Amaro C."/>
        </authorList>
    </citation>
    <scope>NUCLEOTIDE SEQUENCE</scope>
</reference>
<evidence type="ECO:0000313" key="2">
    <source>
        <dbReference type="EMBL" id="JAH23064.1"/>
    </source>
</evidence>
<proteinExistence type="predicted"/>
<reference evidence="2" key="1">
    <citation type="submission" date="2014-11" db="EMBL/GenBank/DDBJ databases">
        <authorList>
            <person name="Amaro Gonzalez C."/>
        </authorList>
    </citation>
    <scope>NUCLEOTIDE SEQUENCE</scope>
</reference>
<dbReference type="AlphaFoldDB" id="A0A0E9R1R9"/>
<feature type="region of interest" description="Disordered" evidence="1">
    <location>
        <begin position="1"/>
        <end position="26"/>
    </location>
</feature>